<keyword evidence="3 6" id="KW-0285">Flavoprotein</keyword>
<dbReference type="PANTHER" id="PTHR43884:SF12">
    <property type="entry name" value="ISOVALERYL-COA DEHYDROGENASE, MITOCHONDRIAL-RELATED"/>
    <property type="match status" value="1"/>
</dbReference>
<dbReference type="SUPFAM" id="SSF56645">
    <property type="entry name" value="Acyl-CoA dehydrogenase NM domain-like"/>
    <property type="match status" value="1"/>
</dbReference>
<keyword evidence="11" id="KW-1185">Reference proteome</keyword>
<evidence type="ECO:0000259" key="7">
    <source>
        <dbReference type="Pfam" id="PF00441"/>
    </source>
</evidence>
<evidence type="ECO:0000256" key="3">
    <source>
        <dbReference type="ARBA" id="ARBA00022630"/>
    </source>
</evidence>
<protein>
    <submittedName>
        <fullName evidence="10">Acyl-CoA dehydrogenase</fullName>
    </submittedName>
</protein>
<dbReference type="InterPro" id="IPR009100">
    <property type="entry name" value="AcylCoA_DH/oxidase_NM_dom_sf"/>
</dbReference>
<evidence type="ECO:0000259" key="8">
    <source>
        <dbReference type="Pfam" id="PF02770"/>
    </source>
</evidence>
<dbReference type="STRING" id="546364.SAMN04489730_2624"/>
<dbReference type="InterPro" id="IPR046373">
    <property type="entry name" value="Acyl-CoA_Oxase/DH_mid-dom_sf"/>
</dbReference>
<evidence type="ECO:0000256" key="2">
    <source>
        <dbReference type="ARBA" id="ARBA00009347"/>
    </source>
</evidence>
<dbReference type="Gene3D" id="1.10.540.10">
    <property type="entry name" value="Acyl-CoA dehydrogenase/oxidase, N-terminal domain"/>
    <property type="match status" value="1"/>
</dbReference>
<reference evidence="11" key="1">
    <citation type="submission" date="2016-11" db="EMBL/GenBank/DDBJ databases">
        <authorList>
            <person name="Varghese N."/>
            <person name="Submissions S."/>
        </authorList>
    </citation>
    <scope>NUCLEOTIDE SEQUENCE [LARGE SCALE GENOMIC DNA]</scope>
    <source>
        <strain evidence="11">DSM 44671</strain>
    </source>
</reference>
<dbReference type="InterPro" id="IPR036250">
    <property type="entry name" value="AcylCo_DH-like_C"/>
</dbReference>
<dbReference type="InterPro" id="IPR006091">
    <property type="entry name" value="Acyl-CoA_Oxase/DH_mid-dom"/>
</dbReference>
<dbReference type="FunFam" id="1.10.540.10:FF:000002">
    <property type="entry name" value="Acyl-CoA dehydrogenase FadE19"/>
    <property type="match status" value="1"/>
</dbReference>
<dbReference type="InterPro" id="IPR009075">
    <property type="entry name" value="AcylCo_DH/oxidase_C"/>
</dbReference>
<sequence>MIDFRLDEEYESLRKTVEDFAHAEVAPVIGELYEKEEFPYAIVAKMGEMGLFGLPFPEKFGGMGGDYFALCLALEELARVDSSVAITLEAGVSLGAMPIYRFGTQEQQEEWLPPLCAGTALGGFGLTEPGGGSDAGATRTRATLDGDSWVINGSKAFITNSGTDITRLVTVTAVTDVMENGRKEISAIIVPSGTPGFEVAPKYSKVGWNCSDTHELSFSDVRVPAENLVGQRGRGYAQFLSILDEGRVAIAALSVGLAQGCVDECLKYVKDRVAFGKRIGEYQAIQFKIADMEVRTHTARLAYYQAAAKMLRGEPFKKEASIAKLVASNAAMDNARDATQIFGGYGFMNEFPVSRFYRDAKILEIGEGTSEVQKMLISRHLGVA</sequence>
<dbReference type="PROSITE" id="PS00072">
    <property type="entry name" value="ACYL_COA_DH_1"/>
    <property type="match status" value="1"/>
</dbReference>
<feature type="domain" description="Acyl-CoA oxidase/dehydrogenase middle" evidence="8">
    <location>
        <begin position="124"/>
        <end position="221"/>
    </location>
</feature>
<dbReference type="Proteomes" id="UP000182740">
    <property type="component" value="Unassembled WGS sequence"/>
</dbReference>
<dbReference type="RefSeq" id="WP_072476532.1">
    <property type="nucleotide sequence ID" value="NZ_FPJG01000006.1"/>
</dbReference>
<evidence type="ECO:0000256" key="6">
    <source>
        <dbReference type="RuleBase" id="RU362125"/>
    </source>
</evidence>
<dbReference type="Gene3D" id="1.20.140.10">
    <property type="entry name" value="Butyryl-CoA Dehydrogenase, subunit A, domain 3"/>
    <property type="match status" value="1"/>
</dbReference>
<dbReference type="InterPro" id="IPR006089">
    <property type="entry name" value="Acyl-CoA_DH_CS"/>
</dbReference>
<dbReference type="InterPro" id="IPR013786">
    <property type="entry name" value="AcylCoA_DH/ox_N"/>
</dbReference>
<organism evidence="10 11">
    <name type="scientific">Amycolatopsis australiensis</name>
    <dbReference type="NCBI Taxonomy" id="546364"/>
    <lineage>
        <taxon>Bacteria</taxon>
        <taxon>Bacillati</taxon>
        <taxon>Actinomycetota</taxon>
        <taxon>Actinomycetes</taxon>
        <taxon>Pseudonocardiales</taxon>
        <taxon>Pseudonocardiaceae</taxon>
        <taxon>Amycolatopsis</taxon>
    </lineage>
</organism>
<evidence type="ECO:0000256" key="1">
    <source>
        <dbReference type="ARBA" id="ARBA00001974"/>
    </source>
</evidence>
<feature type="domain" description="Acyl-CoA dehydrogenase/oxidase N-terminal" evidence="9">
    <location>
        <begin position="8"/>
        <end position="118"/>
    </location>
</feature>
<dbReference type="AlphaFoldDB" id="A0A1K1R2Y5"/>
<comment type="similarity">
    <text evidence="2 6">Belongs to the acyl-CoA dehydrogenase family.</text>
</comment>
<dbReference type="OrthoDB" id="8876745at2"/>
<dbReference type="Pfam" id="PF02771">
    <property type="entry name" value="Acyl-CoA_dh_N"/>
    <property type="match status" value="1"/>
</dbReference>
<name>A0A1K1R2Y5_9PSEU</name>
<dbReference type="FunFam" id="1.20.140.10:FF:000001">
    <property type="entry name" value="Acyl-CoA dehydrogenase"/>
    <property type="match status" value="1"/>
</dbReference>
<dbReference type="PIRSF" id="PIRSF016578">
    <property type="entry name" value="HsaA"/>
    <property type="match status" value="1"/>
</dbReference>
<feature type="domain" description="Acyl-CoA dehydrogenase/oxidase C-terminal" evidence="7">
    <location>
        <begin position="233"/>
        <end position="381"/>
    </location>
</feature>
<evidence type="ECO:0000256" key="5">
    <source>
        <dbReference type="ARBA" id="ARBA00023002"/>
    </source>
</evidence>
<evidence type="ECO:0000256" key="4">
    <source>
        <dbReference type="ARBA" id="ARBA00022827"/>
    </source>
</evidence>
<dbReference type="PROSITE" id="PS00073">
    <property type="entry name" value="ACYL_COA_DH_2"/>
    <property type="match status" value="1"/>
</dbReference>
<keyword evidence="5 6" id="KW-0560">Oxidoreductase</keyword>
<dbReference type="PANTHER" id="PTHR43884">
    <property type="entry name" value="ACYL-COA DEHYDROGENASE"/>
    <property type="match status" value="1"/>
</dbReference>
<dbReference type="Pfam" id="PF02770">
    <property type="entry name" value="Acyl-CoA_dh_M"/>
    <property type="match status" value="1"/>
</dbReference>
<dbReference type="SUPFAM" id="SSF47203">
    <property type="entry name" value="Acyl-CoA dehydrogenase C-terminal domain-like"/>
    <property type="match status" value="1"/>
</dbReference>
<dbReference type="FunFam" id="2.40.110.10:FF:000009">
    <property type="entry name" value="Acyl-CoA dehydrogenase"/>
    <property type="match status" value="1"/>
</dbReference>
<dbReference type="GO" id="GO:0003995">
    <property type="term" value="F:acyl-CoA dehydrogenase activity"/>
    <property type="evidence" value="ECO:0007669"/>
    <property type="project" value="InterPro"/>
</dbReference>
<dbReference type="Gene3D" id="2.40.110.10">
    <property type="entry name" value="Butyryl-CoA Dehydrogenase, subunit A, domain 2"/>
    <property type="match status" value="1"/>
</dbReference>
<comment type="cofactor">
    <cofactor evidence="1 6">
        <name>FAD</name>
        <dbReference type="ChEBI" id="CHEBI:57692"/>
    </cofactor>
</comment>
<accession>A0A1K1R2Y5</accession>
<gene>
    <name evidence="10" type="ORF">SAMN04489730_2624</name>
</gene>
<evidence type="ECO:0000259" key="9">
    <source>
        <dbReference type="Pfam" id="PF02771"/>
    </source>
</evidence>
<evidence type="ECO:0000313" key="11">
    <source>
        <dbReference type="Proteomes" id="UP000182740"/>
    </source>
</evidence>
<dbReference type="Pfam" id="PF00441">
    <property type="entry name" value="Acyl-CoA_dh_1"/>
    <property type="match status" value="1"/>
</dbReference>
<dbReference type="InterPro" id="IPR037069">
    <property type="entry name" value="AcylCoA_DH/ox_N_sf"/>
</dbReference>
<dbReference type="GO" id="GO:0050660">
    <property type="term" value="F:flavin adenine dinucleotide binding"/>
    <property type="evidence" value="ECO:0007669"/>
    <property type="project" value="InterPro"/>
</dbReference>
<dbReference type="EMBL" id="FPJG01000006">
    <property type="protein sequence ID" value="SFW66578.1"/>
    <property type="molecule type" value="Genomic_DNA"/>
</dbReference>
<proteinExistence type="inferred from homology"/>
<keyword evidence="4 6" id="KW-0274">FAD</keyword>
<evidence type="ECO:0000313" key="10">
    <source>
        <dbReference type="EMBL" id="SFW66578.1"/>
    </source>
</evidence>